<evidence type="ECO:0000256" key="2">
    <source>
        <dbReference type="ARBA" id="ARBA00023043"/>
    </source>
</evidence>
<feature type="repeat" description="ANK" evidence="3">
    <location>
        <begin position="197"/>
        <end position="229"/>
    </location>
</feature>
<keyword evidence="4" id="KW-0472">Membrane</keyword>
<dbReference type="SMART" id="SM00248">
    <property type="entry name" value="ANK"/>
    <property type="match status" value="12"/>
</dbReference>
<evidence type="ECO:0000313" key="6">
    <source>
        <dbReference type="Proteomes" id="UP000184330"/>
    </source>
</evidence>
<feature type="repeat" description="ANK" evidence="3">
    <location>
        <begin position="230"/>
        <end position="262"/>
    </location>
</feature>
<dbReference type="Proteomes" id="UP000184330">
    <property type="component" value="Unassembled WGS sequence"/>
</dbReference>
<feature type="transmembrane region" description="Helical" evidence="4">
    <location>
        <begin position="793"/>
        <end position="813"/>
    </location>
</feature>
<feature type="repeat" description="ANK" evidence="3">
    <location>
        <begin position="31"/>
        <end position="63"/>
    </location>
</feature>
<feature type="repeat" description="ANK" evidence="3">
    <location>
        <begin position="332"/>
        <end position="364"/>
    </location>
</feature>
<accession>A0A1L7XF64</accession>
<keyword evidence="4" id="KW-1133">Transmembrane helix</keyword>
<feature type="repeat" description="ANK" evidence="3">
    <location>
        <begin position="164"/>
        <end position="196"/>
    </location>
</feature>
<dbReference type="PANTHER" id="PTHR24171">
    <property type="entry name" value="ANKYRIN REPEAT DOMAIN-CONTAINING PROTEIN 39-RELATED"/>
    <property type="match status" value="1"/>
</dbReference>
<dbReference type="STRING" id="576137.A0A1L7XF64"/>
<proteinExistence type="predicted"/>
<dbReference type="OrthoDB" id="5428966at2759"/>
<dbReference type="PROSITE" id="PS50297">
    <property type="entry name" value="ANK_REP_REGION"/>
    <property type="match status" value="9"/>
</dbReference>
<dbReference type="Gene3D" id="1.25.40.20">
    <property type="entry name" value="Ankyrin repeat-containing domain"/>
    <property type="match status" value="4"/>
</dbReference>
<evidence type="ECO:0000313" key="5">
    <source>
        <dbReference type="EMBL" id="CZR63616.1"/>
    </source>
</evidence>
<dbReference type="SUPFAM" id="SSF48403">
    <property type="entry name" value="Ankyrin repeat"/>
    <property type="match status" value="1"/>
</dbReference>
<gene>
    <name evidence="5" type="ORF">PAC_13513</name>
</gene>
<evidence type="ECO:0000256" key="4">
    <source>
        <dbReference type="SAM" id="Phobius"/>
    </source>
</evidence>
<keyword evidence="4" id="KW-0812">Transmembrane</keyword>
<dbReference type="EMBL" id="FJOG01000024">
    <property type="protein sequence ID" value="CZR63616.1"/>
    <property type="molecule type" value="Genomic_DNA"/>
</dbReference>
<feature type="transmembrane region" description="Helical" evidence="4">
    <location>
        <begin position="763"/>
        <end position="786"/>
    </location>
</feature>
<dbReference type="InterPro" id="IPR002110">
    <property type="entry name" value="Ankyrin_rpt"/>
</dbReference>
<dbReference type="PRINTS" id="PR01415">
    <property type="entry name" value="ANKYRIN"/>
</dbReference>
<feature type="repeat" description="ANK" evidence="3">
    <location>
        <begin position="64"/>
        <end position="96"/>
    </location>
</feature>
<feature type="repeat" description="ANK" evidence="3">
    <location>
        <begin position="296"/>
        <end position="331"/>
    </location>
</feature>
<reference evidence="5 6" key="1">
    <citation type="submission" date="2016-03" db="EMBL/GenBank/DDBJ databases">
        <authorList>
            <person name="Ploux O."/>
        </authorList>
    </citation>
    <scope>NUCLEOTIDE SEQUENCE [LARGE SCALE GENOMIC DNA]</scope>
    <source>
        <strain evidence="5 6">UAMH 11012</strain>
    </source>
</reference>
<dbReference type="Pfam" id="PF00023">
    <property type="entry name" value="Ank"/>
    <property type="match status" value="2"/>
</dbReference>
<feature type="repeat" description="ANK" evidence="3">
    <location>
        <begin position="131"/>
        <end position="163"/>
    </location>
</feature>
<evidence type="ECO:0000256" key="1">
    <source>
        <dbReference type="ARBA" id="ARBA00022737"/>
    </source>
</evidence>
<sequence length="827" mass="90058">MDFLSAIREGNIQAVKTILEDGTDPNVKVVGFANALQAAAWWGKVEIVTLLLQRGADVNARDDRLGTALEAAADRSNAEIVRILLDSGADVSSQGGVYVNPLRAAIRGGGEGEIVKMLLDKGINVNVQCGEYGNAIHFASLRGSERALGILLDHGADVNAQGGKYGTALQAAVLKGRQKMAKALLDRGADINAQGGKYGTALQAAVLEGSQEMVKALLDHGANVNTQGGQYGTALQAAAAKGNEEIVKVLLYCGANIQAQDKDGRTALHMAAQSGSSEAIRVLLDRGADIQAQDKDGQTALHMAAQSSSSEAIRKLLCLLDHGANIQAQDKDGQTALHIAAQSKSSEAIRVLFSHGADIQAQDKDGRTALNKVIAGNDESGKVNSADNNGKTLLHLATEAGHELVVELPVILGNKLSDNRISLADVSVSDAISVLGGSSMISSLRNYSVYAFQSICSLFLSSELPPHVSRIRWTCHCGHRSHDDFISERRVVKTIADRMILSGIKADIVTWRESGINKLLSALKNVALSGHRRYADTHRESNQSASGNSQAGANLRAPARNLSQGVQDGNQDISEMELESTSGEPIKEVKGKVKDKVKDEVRFLHLCIHMESHLPRTEHVMIDPESVPVKIINCDQELFREMKKRYLKACKRRMTVFIKLKGIYFVQPQFRLFPKALVGGLKENRIPTDTSEYDFEEVQELKDGDSPIPPSVMLHFYNEPEHSMDDALCFNAFPKRKIEPIYWKRGESNLGYGIYLKEELDEMLFALIRGSITLSIGIIGWIVFLLRRDLDKSYPWAAVLWISGIGICALEVLKEWLKARFESGITT</sequence>
<keyword evidence="2 3" id="KW-0040">ANK repeat</keyword>
<dbReference type="Pfam" id="PF12796">
    <property type="entry name" value="Ank_2"/>
    <property type="match status" value="3"/>
</dbReference>
<name>A0A1L7XF64_9HELO</name>
<dbReference type="GO" id="GO:0004842">
    <property type="term" value="F:ubiquitin-protein transferase activity"/>
    <property type="evidence" value="ECO:0007669"/>
    <property type="project" value="TreeGrafter"/>
</dbReference>
<keyword evidence="1" id="KW-0677">Repeat</keyword>
<dbReference type="InterPro" id="IPR036770">
    <property type="entry name" value="Ankyrin_rpt-contain_sf"/>
</dbReference>
<dbReference type="PROSITE" id="PS50088">
    <property type="entry name" value="ANK_REPEAT"/>
    <property type="match status" value="9"/>
</dbReference>
<keyword evidence="6" id="KW-1185">Reference proteome</keyword>
<feature type="repeat" description="ANK" evidence="3">
    <location>
        <begin position="263"/>
        <end position="295"/>
    </location>
</feature>
<dbReference type="AlphaFoldDB" id="A0A1L7XF64"/>
<organism evidence="5 6">
    <name type="scientific">Phialocephala subalpina</name>
    <dbReference type="NCBI Taxonomy" id="576137"/>
    <lineage>
        <taxon>Eukaryota</taxon>
        <taxon>Fungi</taxon>
        <taxon>Dikarya</taxon>
        <taxon>Ascomycota</taxon>
        <taxon>Pezizomycotina</taxon>
        <taxon>Leotiomycetes</taxon>
        <taxon>Helotiales</taxon>
        <taxon>Mollisiaceae</taxon>
        <taxon>Phialocephala</taxon>
        <taxon>Phialocephala fortinii species complex</taxon>
    </lineage>
</organism>
<evidence type="ECO:0000256" key="3">
    <source>
        <dbReference type="PROSITE-ProRule" id="PRU00023"/>
    </source>
</evidence>
<dbReference type="GO" id="GO:0085020">
    <property type="term" value="P:protein K6-linked ubiquitination"/>
    <property type="evidence" value="ECO:0007669"/>
    <property type="project" value="TreeGrafter"/>
</dbReference>
<protein>
    <submittedName>
        <fullName evidence="5">Uncharacterized protein</fullName>
    </submittedName>
</protein>